<feature type="compositionally biased region" description="Basic and acidic residues" evidence="1">
    <location>
        <begin position="433"/>
        <end position="445"/>
    </location>
</feature>
<dbReference type="InterPro" id="IPR009053">
    <property type="entry name" value="Prefoldin"/>
</dbReference>
<dbReference type="Gene3D" id="1.10.287.370">
    <property type="match status" value="1"/>
</dbReference>
<feature type="compositionally biased region" description="Polar residues" evidence="1">
    <location>
        <begin position="481"/>
        <end position="491"/>
    </location>
</feature>
<gene>
    <name evidence="2" type="ORF">I314_00969</name>
</gene>
<feature type="compositionally biased region" description="Basic and acidic residues" evidence="1">
    <location>
        <begin position="352"/>
        <end position="365"/>
    </location>
</feature>
<proteinExistence type="predicted"/>
<feature type="region of interest" description="Disordered" evidence="1">
    <location>
        <begin position="162"/>
        <end position="211"/>
    </location>
</feature>
<feature type="compositionally biased region" description="Basic residues" evidence="1">
    <location>
        <begin position="829"/>
        <end position="838"/>
    </location>
</feature>
<keyword evidence="3" id="KW-1185">Reference proteome</keyword>
<reference evidence="2 3" key="1">
    <citation type="submission" date="2015-01" db="EMBL/GenBank/DDBJ databases">
        <title>The Genome Sequence of Cryptococcus gattii CA1873.</title>
        <authorList>
            <consortium name="The Broad Institute Genomics Platform"/>
            <person name="Cuomo C."/>
            <person name="Litvintseva A."/>
            <person name="Chen Y."/>
            <person name="Heitman J."/>
            <person name="Sun S."/>
            <person name="Springer D."/>
            <person name="Dromer F."/>
            <person name="Young S."/>
            <person name="Zeng Q."/>
            <person name="Gargeya S."/>
            <person name="Abouelleil A."/>
            <person name="Alvarado L."/>
            <person name="Chapman S.B."/>
            <person name="Gainer-Dewar J."/>
            <person name="Goldberg J."/>
            <person name="Griggs A."/>
            <person name="Gujja S."/>
            <person name="Hansen M."/>
            <person name="Howarth C."/>
            <person name="Imamovic A."/>
            <person name="Larimer J."/>
            <person name="Murphy C."/>
            <person name="Naylor J."/>
            <person name="Pearson M."/>
            <person name="Priest M."/>
            <person name="Roberts A."/>
            <person name="Saif S."/>
            <person name="Shea T."/>
            <person name="Sykes S."/>
            <person name="Wortman J."/>
            <person name="Nusbaum C."/>
            <person name="Birren B."/>
        </authorList>
    </citation>
    <scope>NUCLEOTIDE SEQUENCE [LARGE SCALE GENOMIC DNA]</scope>
    <source>
        <strain evidence="2 3">CA1873</strain>
    </source>
</reference>
<feature type="compositionally biased region" description="Acidic residues" evidence="1">
    <location>
        <begin position="603"/>
        <end position="614"/>
    </location>
</feature>
<feature type="region of interest" description="Disordered" evidence="1">
    <location>
        <begin position="804"/>
        <end position="845"/>
    </location>
</feature>
<feature type="compositionally biased region" description="Low complexity" evidence="1">
    <location>
        <begin position="394"/>
        <end position="403"/>
    </location>
</feature>
<feature type="compositionally biased region" description="Polar residues" evidence="1">
    <location>
        <begin position="192"/>
        <end position="211"/>
    </location>
</feature>
<feature type="compositionally biased region" description="Acidic residues" evidence="1">
    <location>
        <begin position="305"/>
        <end position="315"/>
    </location>
</feature>
<name>A0ABR5BH98_CRYGA</name>
<feature type="compositionally biased region" description="Acidic residues" evidence="1">
    <location>
        <begin position="728"/>
        <end position="743"/>
    </location>
</feature>
<feature type="region of interest" description="Disordered" evidence="1">
    <location>
        <begin position="718"/>
        <end position="787"/>
    </location>
</feature>
<feature type="compositionally biased region" description="Low complexity" evidence="1">
    <location>
        <begin position="578"/>
        <end position="595"/>
    </location>
</feature>
<protein>
    <submittedName>
        <fullName evidence="2">Nuclear envelope-endoplasmic reticulum network protein</fullName>
    </submittedName>
</protein>
<sequence length="845" mass="90743">MSPPPLSLSLPIAPLSPSLTAHVTALKTLSLSLALLPAAGHHSARIPFTSKASLPATVTDTQHVLVCLGTAGAGGDDAQGEQYWVKMSPHEAADYVERRRERLLLQQARAMDGVFNFVAEEQEENADQEQELRAFHPLFHNIPSAGPSQPEKLSTITGLERVTTSVTESPVPPVKRQPEQRPDPDPTVTGKAESSSIAVTPSSSQGASSSKTDGLIEIMKEGAAASAREKGGAEKDETIFNEEGLPFHEIRETLNGETIGSLPPATADPTASIEVLTNDEKDDYWSEDAIARRAALRRKIFHEGEESDGEEEFIEQIEQQQPQVASASLPSEPLAPNPEPTQPLSYPSSPKAELHPHSILRHHEPSSQPKSILKPPIRKKSVTFDPSIPPASPDSPDVASSSVKPHKFGFPLPLASDDDHDWAPKPVPTITEPKPKAKKEEDFAGFKKGFLGPPPKVRTAAEVDQPSSSSPPHPYPTITSEQVLPESSQETLKPKPKKKSLFAQRLAHPEIDASAPATSSSTPATASPRSINLPKMAESKGTLAIKGAVVEKPTTTPVPNPSSSHTAGSVVERNIIQPVASSSSPSKQDPSSGISVTKQTSNDDGDDNNGEDSFAEYSSGSEDEYDLDDALLAREVALEYHRRHAYTSLNRDPRDAPFEEEDDNGGEGSAAGMGTGVMLGLPRISDLQGQDGRPVIVNPTPDDLKRFIRVGRLENGNLVLAPGQEGLSDSEGDDGEEEKEGVDDEAKERRERRLAVKKRREQVRNRLMGLPVEGGGLEPQKNKDNVDESLKAMLPPAIQTEVAERQAAVPTPSAQVDTSAAEAKETPVPKKKVSRFKAARMAGAQ</sequence>
<feature type="region of interest" description="Disordered" evidence="1">
    <location>
        <begin position="643"/>
        <end position="701"/>
    </location>
</feature>
<feature type="compositionally biased region" description="Low complexity" evidence="1">
    <location>
        <begin position="513"/>
        <end position="528"/>
    </location>
</feature>
<dbReference type="Proteomes" id="UP000053800">
    <property type="component" value="Unassembled WGS sequence"/>
</dbReference>
<dbReference type="EMBL" id="KN848890">
    <property type="protein sequence ID" value="KIR68548.1"/>
    <property type="molecule type" value="Genomic_DNA"/>
</dbReference>
<evidence type="ECO:0000256" key="1">
    <source>
        <dbReference type="SAM" id="MobiDB-lite"/>
    </source>
</evidence>
<feature type="compositionally biased region" description="Basic and acidic residues" evidence="1">
    <location>
        <begin position="744"/>
        <end position="754"/>
    </location>
</feature>
<evidence type="ECO:0000313" key="2">
    <source>
        <dbReference type="EMBL" id="KIR68548.1"/>
    </source>
</evidence>
<feature type="region of interest" description="Disordered" evidence="1">
    <location>
        <begin position="303"/>
        <end position="626"/>
    </location>
</feature>
<evidence type="ECO:0000313" key="3">
    <source>
        <dbReference type="Proteomes" id="UP000053800"/>
    </source>
</evidence>
<feature type="compositionally biased region" description="Low complexity" evidence="1">
    <location>
        <begin position="553"/>
        <end position="566"/>
    </location>
</feature>
<accession>A0ABR5BH98</accession>
<feature type="compositionally biased region" description="Gly residues" evidence="1">
    <location>
        <begin position="666"/>
        <end position="677"/>
    </location>
</feature>
<organism evidence="2 3">
    <name type="scientific">Cryptococcus bacillisporus CA1873</name>
    <dbReference type="NCBI Taxonomy" id="1296111"/>
    <lineage>
        <taxon>Eukaryota</taxon>
        <taxon>Fungi</taxon>
        <taxon>Dikarya</taxon>
        <taxon>Basidiomycota</taxon>
        <taxon>Agaricomycotina</taxon>
        <taxon>Tremellomycetes</taxon>
        <taxon>Tremellales</taxon>
        <taxon>Cryptococcaceae</taxon>
        <taxon>Cryptococcus</taxon>
        <taxon>Cryptococcus gattii species complex</taxon>
    </lineage>
</organism>